<protein>
    <submittedName>
        <fullName evidence="1">Uncharacterized protein</fullName>
    </submittedName>
</protein>
<gene>
    <name evidence="1" type="ORF">EAIL5_2676</name>
</gene>
<organism evidence="1">
    <name type="scientific">Erwinia amylovora ATCC BAA-2158</name>
    <dbReference type="NCBI Taxonomy" id="889211"/>
    <lineage>
        <taxon>Bacteria</taxon>
        <taxon>Pseudomonadati</taxon>
        <taxon>Pseudomonadota</taxon>
        <taxon>Gammaproteobacteria</taxon>
        <taxon>Enterobacterales</taxon>
        <taxon>Erwiniaceae</taxon>
        <taxon>Erwinia</taxon>
    </lineage>
</organism>
<proteinExistence type="predicted"/>
<accession>E5B7P1</accession>
<dbReference type="AlphaFoldDB" id="E5B7P1"/>
<dbReference type="EMBL" id="FR719194">
    <property type="protein sequence ID" value="CBX81496.1"/>
    <property type="molecule type" value="Genomic_DNA"/>
</dbReference>
<reference evidence="1" key="1">
    <citation type="journal article" date="2011" name="J. Bacteriol.">
        <title>Genome Sequence of an Erwinia amylovora Strain with Pathogenicity Restricted to Rubus Plants.</title>
        <authorList>
            <person name="Powney R."/>
            <person name="Smits T.H."/>
            <person name="Sawbridge T."/>
            <person name="Frey B."/>
            <person name="Blom J."/>
            <person name="Frey J.E."/>
            <person name="Plummer K.M."/>
            <person name="Beer S.V."/>
            <person name="Luck J."/>
            <person name="Duffy B."/>
            <person name="Rodoni B."/>
        </authorList>
    </citation>
    <scope>NUCLEOTIDE SEQUENCE</scope>
    <source>
        <strain evidence="1">ATCC BAA-2158</strain>
    </source>
</reference>
<name>E5B7P1_ERWAM</name>
<evidence type="ECO:0000313" key="1">
    <source>
        <dbReference type="EMBL" id="CBX81496.1"/>
    </source>
</evidence>
<sequence length="34" mass="3549">MGHSGSHISQLMQRFVINKALKPSCAGAGHNLTG</sequence>